<name>A0A392TH07_9FABA</name>
<proteinExistence type="predicted"/>
<keyword evidence="2" id="KW-1185">Reference proteome</keyword>
<comment type="caution">
    <text evidence="1">The sequence shown here is derived from an EMBL/GenBank/DDBJ whole genome shotgun (WGS) entry which is preliminary data.</text>
</comment>
<organism evidence="1 2">
    <name type="scientific">Trifolium medium</name>
    <dbReference type="NCBI Taxonomy" id="97028"/>
    <lineage>
        <taxon>Eukaryota</taxon>
        <taxon>Viridiplantae</taxon>
        <taxon>Streptophyta</taxon>
        <taxon>Embryophyta</taxon>
        <taxon>Tracheophyta</taxon>
        <taxon>Spermatophyta</taxon>
        <taxon>Magnoliopsida</taxon>
        <taxon>eudicotyledons</taxon>
        <taxon>Gunneridae</taxon>
        <taxon>Pentapetalae</taxon>
        <taxon>rosids</taxon>
        <taxon>fabids</taxon>
        <taxon>Fabales</taxon>
        <taxon>Fabaceae</taxon>
        <taxon>Papilionoideae</taxon>
        <taxon>50 kb inversion clade</taxon>
        <taxon>NPAAA clade</taxon>
        <taxon>Hologalegina</taxon>
        <taxon>IRL clade</taxon>
        <taxon>Trifolieae</taxon>
        <taxon>Trifolium</taxon>
    </lineage>
</organism>
<accession>A0A392TH07</accession>
<dbReference type="Proteomes" id="UP000265520">
    <property type="component" value="Unassembled WGS sequence"/>
</dbReference>
<evidence type="ECO:0000313" key="2">
    <source>
        <dbReference type="Proteomes" id="UP000265520"/>
    </source>
</evidence>
<protein>
    <submittedName>
        <fullName evidence="1">Uncharacterized protein</fullName>
    </submittedName>
</protein>
<reference evidence="1 2" key="1">
    <citation type="journal article" date="2018" name="Front. Plant Sci.">
        <title>Red Clover (Trifolium pratense) and Zigzag Clover (T. medium) - A Picture of Genomic Similarities and Differences.</title>
        <authorList>
            <person name="Dluhosova J."/>
            <person name="Istvanek J."/>
            <person name="Nedelnik J."/>
            <person name="Repkova J."/>
        </authorList>
    </citation>
    <scope>NUCLEOTIDE SEQUENCE [LARGE SCALE GENOMIC DNA]</scope>
    <source>
        <strain evidence="2">cv. 10/8</strain>
        <tissue evidence="1">Leaf</tissue>
    </source>
</reference>
<dbReference type="EMBL" id="LXQA010578844">
    <property type="protein sequence ID" value="MCI60288.1"/>
    <property type="molecule type" value="Genomic_DNA"/>
</dbReference>
<sequence>MVSRRFVSLNIEVFQTNTDTGKLEAQMDSYVVLRWETGSDGVVQW</sequence>
<evidence type="ECO:0000313" key="1">
    <source>
        <dbReference type="EMBL" id="MCI60288.1"/>
    </source>
</evidence>
<feature type="non-terminal residue" evidence="1">
    <location>
        <position position="45"/>
    </location>
</feature>
<dbReference type="AlphaFoldDB" id="A0A392TH07"/>